<dbReference type="Proteomes" id="UP000309138">
    <property type="component" value="Unassembled WGS sequence"/>
</dbReference>
<dbReference type="Pfam" id="PF03703">
    <property type="entry name" value="bPH_2"/>
    <property type="match status" value="1"/>
</dbReference>
<feature type="transmembrane region" description="Helical" evidence="1">
    <location>
        <begin position="43"/>
        <end position="66"/>
    </location>
</feature>
<keyword evidence="1" id="KW-0812">Transmembrane</keyword>
<dbReference type="EMBL" id="SWKR01000002">
    <property type="protein sequence ID" value="TKD52203.1"/>
    <property type="molecule type" value="Genomic_DNA"/>
</dbReference>
<keyword evidence="1" id="KW-0472">Membrane</keyword>
<comment type="caution">
    <text evidence="3">The sequence shown here is derived from an EMBL/GenBank/DDBJ whole genome shotgun (WGS) entry which is preliminary data.</text>
</comment>
<gene>
    <name evidence="3" type="ORF">FBR43_09345</name>
</gene>
<evidence type="ECO:0000313" key="4">
    <source>
        <dbReference type="Proteomes" id="UP000309138"/>
    </source>
</evidence>
<dbReference type="InterPro" id="IPR054839">
    <property type="entry name" value="puhB_PGC"/>
</dbReference>
<dbReference type="NCBIfam" id="NF040894">
    <property type="entry name" value="puhB_PGC"/>
    <property type="match status" value="1"/>
</dbReference>
<dbReference type="AlphaFoldDB" id="A0A4U1L730"/>
<reference evidence="3 4" key="1">
    <citation type="submission" date="2019-04" db="EMBL/GenBank/DDBJ databases">
        <authorList>
            <person name="Yang Y."/>
            <person name="Wei D."/>
        </authorList>
    </citation>
    <scope>NUCLEOTIDE SEQUENCE [LARGE SCALE GENOMIC DNA]</scope>
    <source>
        <strain evidence="3 4">L-1-4w-11</strain>
    </source>
</reference>
<accession>A0A4U1L730</accession>
<proteinExistence type="predicted"/>
<dbReference type="InterPro" id="IPR005182">
    <property type="entry name" value="YdbS-like_PH"/>
</dbReference>
<protein>
    <submittedName>
        <fullName evidence="3">PH domain-containing protein</fullName>
    </submittedName>
</protein>
<feature type="domain" description="YdbS-like PH" evidence="2">
    <location>
        <begin position="87"/>
        <end position="171"/>
    </location>
</feature>
<evidence type="ECO:0000313" key="3">
    <source>
        <dbReference type="EMBL" id="TKD52203.1"/>
    </source>
</evidence>
<evidence type="ECO:0000256" key="1">
    <source>
        <dbReference type="SAM" id="Phobius"/>
    </source>
</evidence>
<evidence type="ECO:0000259" key="2">
    <source>
        <dbReference type="Pfam" id="PF03703"/>
    </source>
</evidence>
<keyword evidence="1" id="KW-1133">Transmembrane helix</keyword>
<organism evidence="3 4">
    <name type="scientific">Sphingomonas baiyangensis</name>
    <dbReference type="NCBI Taxonomy" id="2572576"/>
    <lineage>
        <taxon>Bacteria</taxon>
        <taxon>Pseudomonadati</taxon>
        <taxon>Pseudomonadota</taxon>
        <taxon>Alphaproteobacteria</taxon>
        <taxon>Sphingomonadales</taxon>
        <taxon>Sphingomonadaceae</taxon>
        <taxon>Sphingomonas</taxon>
    </lineage>
</organism>
<dbReference type="OrthoDB" id="7345733at2"/>
<sequence length="207" mass="21315">MAEHEIEPIRGLPGQLPPGERILWQGSPEWRTLARTAFHTRGIAAYFAILTGVALVTGAGAFGVVATGASGIVAVALLNLLAWATARGAVYTLTDRRVVLRIGVALPKCINLPLASIGSVDLAMRPGGNGDVALAVEGAQALGYAALWPHARAWHVARPQPMLRSIAQADRVGAMIARHCLAAQPGGSFSPAAAATTGDLPPKAIAA</sequence>
<name>A0A4U1L730_9SPHN</name>
<feature type="transmembrane region" description="Helical" evidence="1">
    <location>
        <begin position="72"/>
        <end position="93"/>
    </location>
</feature>
<keyword evidence="4" id="KW-1185">Reference proteome</keyword>